<dbReference type="InterPro" id="IPR000907">
    <property type="entry name" value="LipOase"/>
</dbReference>
<dbReference type="Gene3D" id="4.10.372.10">
    <property type="entry name" value="Lipoxygenase-1, Domain 3"/>
    <property type="match status" value="1"/>
</dbReference>
<keyword evidence="11" id="KW-0275">Fatty acid biosynthesis</keyword>
<dbReference type="GO" id="GO:0031408">
    <property type="term" value="P:oxylipin biosynthetic process"/>
    <property type="evidence" value="ECO:0007669"/>
    <property type="project" value="UniProtKB-KW"/>
</dbReference>
<dbReference type="Gene3D" id="3.10.450.60">
    <property type="match status" value="1"/>
</dbReference>
<keyword evidence="10" id="KW-0443">Lipid metabolism</keyword>
<dbReference type="GO" id="GO:0046872">
    <property type="term" value="F:metal ion binding"/>
    <property type="evidence" value="ECO:0007669"/>
    <property type="project" value="UniProtKB-KW"/>
</dbReference>
<reference evidence="17 18" key="1">
    <citation type="submission" date="2020-10" db="EMBL/GenBank/DDBJ databases">
        <title>Plant Genome Project.</title>
        <authorList>
            <person name="Zhang R.-G."/>
        </authorList>
    </citation>
    <scope>NUCLEOTIDE SEQUENCE [LARGE SCALE GENOMIC DNA]</scope>
    <source>
        <strain evidence="17">FAFU-HL-1</strain>
        <tissue evidence="17">Leaf</tissue>
    </source>
</reference>
<evidence type="ECO:0000256" key="1">
    <source>
        <dbReference type="ARBA" id="ARBA00001962"/>
    </source>
</evidence>
<dbReference type="PROSITE" id="PS51393">
    <property type="entry name" value="LIPOXYGENASE_3"/>
    <property type="match status" value="1"/>
</dbReference>
<evidence type="ECO:0000256" key="14">
    <source>
        <dbReference type="SAM" id="MobiDB-lite"/>
    </source>
</evidence>
<dbReference type="EMBL" id="JADGMS010000014">
    <property type="protein sequence ID" value="KAF9669711.1"/>
    <property type="molecule type" value="Genomic_DNA"/>
</dbReference>
<dbReference type="PROSITE" id="PS00711">
    <property type="entry name" value="LIPOXYGENASE_1"/>
    <property type="match status" value="1"/>
</dbReference>
<dbReference type="AlphaFoldDB" id="A0A835MQI4"/>
<dbReference type="Gene3D" id="4.10.375.10">
    <property type="entry name" value="Lipoxygenase-1, Domain 2"/>
    <property type="match status" value="1"/>
</dbReference>
<dbReference type="InterPro" id="IPR013819">
    <property type="entry name" value="LipOase_C"/>
</dbReference>
<feature type="compositionally biased region" description="Basic and acidic residues" evidence="14">
    <location>
        <begin position="12"/>
        <end position="26"/>
    </location>
</feature>
<name>A0A835MQI4_9ROSI</name>
<evidence type="ECO:0000256" key="4">
    <source>
        <dbReference type="ARBA" id="ARBA00022723"/>
    </source>
</evidence>
<dbReference type="SMART" id="SM00308">
    <property type="entry name" value="LH2"/>
    <property type="match status" value="1"/>
</dbReference>
<keyword evidence="4 13" id="KW-0479">Metal-binding</keyword>
<sequence length="872" mass="99675">MKHHGSGSSMQEPRRAVQSKLKDHHTNHSIKQNIIKGEIVIQNHGQSGPGKSASLQLYSSTTVDPSTGNGKMSEKAYLKHGKSKRHDGVKTRIYKIKIHVEPDFGIPGAFRMKNKHKNTFFLESVTLETQDNQIIYFDCSSWVYPFQKTKSERLFFSNNSYLPNHTPSALVQLRKLELASLRGDGTQVRKEWDRFYDYDYYNDLSNPDKGQEHIRPVLGGSELHPYPYRLRTGHPPSNTEPSTKSRTETINLDIDVPPDERFSPKKLSEFISNSTQATVHFIIPEAKSLFKQDSSSFESFDEIHDMFSSKRSQAVEGKVKEKLKGKVIENLKGKVKEKLKKLVPNDLFKEINYAGKEDLLKFPLPQIVTENELSWGNDEEFGRQMVAGTNPARIKSLQKFPPDGRNRVSTIRASHIEHNLDGLTLFQAMDEWRIFILDHHDYLMPYLSKINTEDVCAYASRTLFFLRDDATLKPLAIELSLPGCSEDTEISRVFLPAKKGTEAALWQLAKAHVAANDSAYHQLISHWLHTHAVVEPFIIATRRQLSVMHPINWLLRPHFKDTVHVNALARRILINSGGILEKTLFTGEISMELSSELYKEWRFDEQALPADLVKRGLALEDPDNPNNPIGVQLLFDDYPYAADGLDIWHAIKTWVTDYCSLFYKDDYSVKTDVEIQAWWSEIQNVGHGDKCNETWWYKMTTLLDLTEALTTLIWITSGLHASVNFGQYAYAGYPLNRPMLCRKFIPQEGTTEFAEFLIDPDKYYLNMLPGRFQMSLAIALVEVLSRHTSDEVYLGQRPASECTDNGVKQIFNNFNEHLHEIEKIIIQRNKDPRFKNRSGPAKIPYKLLYPDTSNVGSKWGITGKGIPNSISI</sequence>
<dbReference type="FunFam" id="1.20.245.10:FF:000002">
    <property type="entry name" value="Lipoxygenase"/>
    <property type="match status" value="1"/>
</dbReference>
<evidence type="ECO:0000259" key="16">
    <source>
        <dbReference type="PROSITE" id="PS51393"/>
    </source>
</evidence>
<accession>A0A835MQI4</accession>
<evidence type="ECO:0000256" key="12">
    <source>
        <dbReference type="PROSITE-ProRule" id="PRU00152"/>
    </source>
</evidence>
<evidence type="ECO:0000259" key="15">
    <source>
        <dbReference type="PROSITE" id="PS50095"/>
    </source>
</evidence>
<dbReference type="SUPFAM" id="SSF49723">
    <property type="entry name" value="Lipase/lipooxygenase domain (PLAT/LH2 domain)"/>
    <property type="match status" value="1"/>
</dbReference>
<feature type="domain" description="Lipoxygenase" evidence="16">
    <location>
        <begin position="160"/>
        <end position="872"/>
    </location>
</feature>
<dbReference type="PRINTS" id="PR00468">
    <property type="entry name" value="PLTLPOXGNASE"/>
</dbReference>
<comment type="similarity">
    <text evidence="2 13">Belongs to the lipoxygenase family.</text>
</comment>
<dbReference type="PRINTS" id="PR00087">
    <property type="entry name" value="LIPOXYGENASE"/>
</dbReference>
<dbReference type="OrthoDB" id="407298at2759"/>
<evidence type="ECO:0000256" key="8">
    <source>
        <dbReference type="ARBA" id="ARBA00023002"/>
    </source>
</evidence>
<comment type="caution">
    <text evidence="12">Lacks conserved residue(s) required for the propagation of feature annotation.</text>
</comment>
<dbReference type="InterPro" id="IPR027433">
    <property type="entry name" value="Lipoxygenase_dom_3"/>
</dbReference>
<evidence type="ECO:0008006" key="19">
    <source>
        <dbReference type="Google" id="ProtNLM"/>
    </source>
</evidence>
<proteinExistence type="inferred from homology"/>
<gene>
    <name evidence="17" type="ORF">SADUNF_Sadunf14G0135600</name>
</gene>
<keyword evidence="3" id="KW-0444">Lipid biosynthesis</keyword>
<evidence type="ECO:0000256" key="10">
    <source>
        <dbReference type="ARBA" id="ARBA00023098"/>
    </source>
</evidence>
<evidence type="ECO:0000313" key="18">
    <source>
        <dbReference type="Proteomes" id="UP000657918"/>
    </source>
</evidence>
<keyword evidence="18" id="KW-1185">Reference proteome</keyword>
<evidence type="ECO:0000256" key="11">
    <source>
        <dbReference type="ARBA" id="ARBA00023160"/>
    </source>
</evidence>
<keyword evidence="9 13" id="KW-0408">Iron</keyword>
<dbReference type="InterPro" id="IPR036392">
    <property type="entry name" value="PLAT/LH2_dom_sf"/>
</dbReference>
<dbReference type="GO" id="GO:0016702">
    <property type="term" value="F:oxidoreductase activity, acting on single donors with incorporation of molecular oxygen, incorporation of two atoms of oxygen"/>
    <property type="evidence" value="ECO:0007669"/>
    <property type="project" value="InterPro"/>
</dbReference>
<feature type="domain" description="PLAT" evidence="15">
    <location>
        <begin position="35"/>
        <end position="157"/>
    </location>
</feature>
<dbReference type="InterPro" id="IPR020833">
    <property type="entry name" value="LipOase_Fe_BS"/>
</dbReference>
<evidence type="ECO:0000256" key="9">
    <source>
        <dbReference type="ARBA" id="ARBA00023004"/>
    </source>
</evidence>
<keyword evidence="6" id="KW-0276">Fatty acid metabolism</keyword>
<evidence type="ECO:0000313" key="17">
    <source>
        <dbReference type="EMBL" id="KAF9669711.1"/>
    </source>
</evidence>
<dbReference type="GO" id="GO:0006633">
    <property type="term" value="P:fatty acid biosynthetic process"/>
    <property type="evidence" value="ECO:0007669"/>
    <property type="project" value="UniProtKB-KW"/>
</dbReference>
<dbReference type="Proteomes" id="UP000657918">
    <property type="component" value="Unassembled WGS sequence"/>
</dbReference>
<dbReference type="Pfam" id="PF01477">
    <property type="entry name" value="PLAT"/>
    <property type="match status" value="1"/>
</dbReference>
<evidence type="ECO:0000256" key="5">
    <source>
        <dbReference type="ARBA" id="ARBA00022767"/>
    </source>
</evidence>
<comment type="cofactor">
    <cofactor evidence="1 13">
        <name>Fe cation</name>
        <dbReference type="ChEBI" id="CHEBI:24875"/>
    </cofactor>
</comment>
<evidence type="ECO:0000256" key="3">
    <source>
        <dbReference type="ARBA" id="ARBA00022516"/>
    </source>
</evidence>
<evidence type="ECO:0000256" key="2">
    <source>
        <dbReference type="ARBA" id="ARBA00009419"/>
    </source>
</evidence>
<dbReference type="Pfam" id="PF00305">
    <property type="entry name" value="Lipoxygenase"/>
    <property type="match status" value="1"/>
</dbReference>
<dbReference type="PANTHER" id="PTHR11771">
    <property type="entry name" value="LIPOXYGENASE"/>
    <property type="match status" value="1"/>
</dbReference>
<dbReference type="PROSITE" id="PS50095">
    <property type="entry name" value="PLAT"/>
    <property type="match status" value="1"/>
</dbReference>
<dbReference type="SUPFAM" id="SSF48484">
    <property type="entry name" value="Lipoxigenase"/>
    <property type="match status" value="1"/>
</dbReference>
<dbReference type="InterPro" id="IPR001024">
    <property type="entry name" value="PLAT/LH2_dom"/>
</dbReference>
<feature type="region of interest" description="Disordered" evidence="14">
    <location>
        <begin position="1"/>
        <end position="28"/>
    </location>
</feature>
<keyword evidence="8 13" id="KW-0560">Oxidoreductase</keyword>
<dbReference type="InterPro" id="IPR036226">
    <property type="entry name" value="LipOase_C_sf"/>
</dbReference>
<organism evidence="17 18">
    <name type="scientific">Salix dunnii</name>
    <dbReference type="NCBI Taxonomy" id="1413687"/>
    <lineage>
        <taxon>Eukaryota</taxon>
        <taxon>Viridiplantae</taxon>
        <taxon>Streptophyta</taxon>
        <taxon>Embryophyta</taxon>
        <taxon>Tracheophyta</taxon>
        <taxon>Spermatophyta</taxon>
        <taxon>Magnoliopsida</taxon>
        <taxon>eudicotyledons</taxon>
        <taxon>Gunneridae</taxon>
        <taxon>Pentapetalae</taxon>
        <taxon>rosids</taxon>
        <taxon>fabids</taxon>
        <taxon>Malpighiales</taxon>
        <taxon>Salicaceae</taxon>
        <taxon>Saliceae</taxon>
        <taxon>Salix</taxon>
    </lineage>
</organism>
<protein>
    <recommendedName>
        <fullName evidence="19">Lipoxygenase</fullName>
    </recommendedName>
</protein>
<feature type="compositionally biased region" description="Polar residues" evidence="14">
    <location>
        <begin position="1"/>
        <end position="11"/>
    </location>
</feature>
<evidence type="ECO:0000256" key="6">
    <source>
        <dbReference type="ARBA" id="ARBA00022832"/>
    </source>
</evidence>
<evidence type="ECO:0000256" key="13">
    <source>
        <dbReference type="RuleBase" id="RU003974"/>
    </source>
</evidence>
<dbReference type="Gene3D" id="1.20.245.10">
    <property type="entry name" value="Lipoxygenase-1, Domain 5"/>
    <property type="match status" value="1"/>
</dbReference>
<dbReference type="GO" id="GO:0034440">
    <property type="term" value="P:lipid oxidation"/>
    <property type="evidence" value="ECO:0007669"/>
    <property type="project" value="InterPro"/>
</dbReference>
<comment type="caution">
    <text evidence="17">The sequence shown here is derived from an EMBL/GenBank/DDBJ whole genome shotgun (WGS) entry which is preliminary data.</text>
</comment>
<dbReference type="InterPro" id="IPR001246">
    <property type="entry name" value="LipOase_plant"/>
</dbReference>
<evidence type="ECO:0000256" key="7">
    <source>
        <dbReference type="ARBA" id="ARBA00022964"/>
    </source>
</evidence>
<keyword evidence="5" id="KW-0925">Oxylipin biosynthesis</keyword>
<keyword evidence="7 13" id="KW-0223">Dioxygenase</keyword>
<dbReference type="Gene3D" id="2.60.60.20">
    <property type="entry name" value="PLAT/LH2 domain"/>
    <property type="match status" value="1"/>
</dbReference>